<dbReference type="EMBL" id="JAOQJZ010000010">
    <property type="protein sequence ID" value="MCU6706287.1"/>
    <property type="molecule type" value="Genomic_DNA"/>
</dbReference>
<gene>
    <name evidence="1" type="ORF">OCV57_10190</name>
</gene>
<evidence type="ECO:0000313" key="1">
    <source>
        <dbReference type="EMBL" id="MCU6706287.1"/>
    </source>
</evidence>
<dbReference type="Proteomes" id="UP001208131">
    <property type="component" value="Unassembled WGS sequence"/>
</dbReference>
<dbReference type="RefSeq" id="WP_117925355.1">
    <property type="nucleotide sequence ID" value="NZ_JAOQJZ010000010.1"/>
</dbReference>
<evidence type="ECO:0000313" key="2">
    <source>
        <dbReference type="Proteomes" id="UP001208131"/>
    </source>
</evidence>
<reference evidence="1 2" key="1">
    <citation type="journal article" date="2021" name="ISME Commun">
        <title>Automated analysis of genomic sequences facilitates high-throughput and comprehensive description of bacteria.</title>
        <authorList>
            <person name="Hitch T.C.A."/>
        </authorList>
    </citation>
    <scope>NUCLEOTIDE SEQUENCE [LARGE SCALE GENOMIC DNA]</scope>
    <source>
        <strain evidence="1 2">Sanger_31</strain>
    </source>
</reference>
<name>A0AAE3LKZ4_9FIRM</name>
<sequence>MKEIKITGTKWYVDIEYKENIARFGGEMCVDGFYATVNSISWIKHQEYIEKNELTELIKAVRKQDKNSSFKIEFVNDDGSEYK</sequence>
<proteinExistence type="predicted"/>
<accession>A0AAE3LKZ4</accession>
<dbReference type="AlphaFoldDB" id="A0AAE3LKZ4"/>
<keyword evidence="2" id="KW-1185">Reference proteome</keyword>
<comment type="caution">
    <text evidence="1">The sequence shown here is derived from an EMBL/GenBank/DDBJ whole genome shotgun (WGS) entry which is preliminary data.</text>
</comment>
<protein>
    <submittedName>
        <fullName evidence="1">Uncharacterized protein</fullName>
    </submittedName>
</protein>
<organism evidence="1 2">
    <name type="scientific">Hominimerdicola aceti</name>
    <dbReference type="NCBI Taxonomy" id="2981726"/>
    <lineage>
        <taxon>Bacteria</taxon>
        <taxon>Bacillati</taxon>
        <taxon>Bacillota</taxon>
        <taxon>Clostridia</taxon>
        <taxon>Eubacteriales</taxon>
        <taxon>Oscillospiraceae</taxon>
        <taxon>Hominimerdicola</taxon>
    </lineage>
</organism>